<dbReference type="EMBL" id="ML208386">
    <property type="protein sequence ID" value="TFK67057.1"/>
    <property type="molecule type" value="Genomic_DNA"/>
</dbReference>
<evidence type="ECO:0000313" key="1">
    <source>
        <dbReference type="EMBL" id="TFK67057.1"/>
    </source>
</evidence>
<proteinExistence type="predicted"/>
<sequence length="401" mass="46142">MDQATSGGGQPNAVANTQRSGGLASRLIMTPAARMDALRRQRETRHRYNNEVQTTWTELTTMAEDIAKKHHKSVQRVQRDIHLAQPVQKRPKVNAWNAFCRETKEQRRSSGDTETGRSFLPHLVQQERENYKKLTPEEKQQLIEKHTQRRSVEATTRRVSGHTRAIDVASTMKHAREVFSNLQSRTGVEILVYAVPGTTDLPIKGSVWSTDGAKNFMEGTMKIDEQDLLGKMEGHAINGVYGTDPIFYFLNVIELKLGAADNHDQRKGVLREQVRQHILHGLRVITQNPTARMEYVHYWEKVVRRYHVVLEGWPDKLPFKNLSDCADSLYDINLLQDQMKNQLLSWKKLTEIEFDELDEIRQLDIAEGRVPGPKPRKVRSDRGQKRKQNDVVDSDNEHDDN</sequence>
<reference evidence="1 2" key="1">
    <citation type="journal article" date="2019" name="Nat. Ecol. Evol.">
        <title>Megaphylogeny resolves global patterns of mushroom evolution.</title>
        <authorList>
            <person name="Varga T."/>
            <person name="Krizsan K."/>
            <person name="Foldi C."/>
            <person name="Dima B."/>
            <person name="Sanchez-Garcia M."/>
            <person name="Sanchez-Ramirez S."/>
            <person name="Szollosi G.J."/>
            <person name="Szarkandi J.G."/>
            <person name="Papp V."/>
            <person name="Albert L."/>
            <person name="Andreopoulos W."/>
            <person name="Angelini C."/>
            <person name="Antonin V."/>
            <person name="Barry K.W."/>
            <person name="Bougher N.L."/>
            <person name="Buchanan P."/>
            <person name="Buyck B."/>
            <person name="Bense V."/>
            <person name="Catcheside P."/>
            <person name="Chovatia M."/>
            <person name="Cooper J."/>
            <person name="Damon W."/>
            <person name="Desjardin D."/>
            <person name="Finy P."/>
            <person name="Geml J."/>
            <person name="Haridas S."/>
            <person name="Hughes K."/>
            <person name="Justo A."/>
            <person name="Karasinski D."/>
            <person name="Kautmanova I."/>
            <person name="Kiss B."/>
            <person name="Kocsube S."/>
            <person name="Kotiranta H."/>
            <person name="LaButti K.M."/>
            <person name="Lechner B.E."/>
            <person name="Liimatainen K."/>
            <person name="Lipzen A."/>
            <person name="Lukacs Z."/>
            <person name="Mihaltcheva S."/>
            <person name="Morgado L.N."/>
            <person name="Niskanen T."/>
            <person name="Noordeloos M.E."/>
            <person name="Ohm R.A."/>
            <person name="Ortiz-Santana B."/>
            <person name="Ovrebo C."/>
            <person name="Racz N."/>
            <person name="Riley R."/>
            <person name="Savchenko A."/>
            <person name="Shiryaev A."/>
            <person name="Soop K."/>
            <person name="Spirin V."/>
            <person name="Szebenyi C."/>
            <person name="Tomsovsky M."/>
            <person name="Tulloss R.E."/>
            <person name="Uehling J."/>
            <person name="Grigoriev I.V."/>
            <person name="Vagvolgyi C."/>
            <person name="Papp T."/>
            <person name="Martin F.M."/>
            <person name="Miettinen O."/>
            <person name="Hibbett D.S."/>
            <person name="Nagy L.G."/>
        </authorList>
    </citation>
    <scope>NUCLEOTIDE SEQUENCE [LARGE SCALE GENOMIC DNA]</scope>
    <source>
        <strain evidence="1 2">NL-1719</strain>
    </source>
</reference>
<evidence type="ECO:0000313" key="2">
    <source>
        <dbReference type="Proteomes" id="UP000308600"/>
    </source>
</evidence>
<name>A0ACD3AQ67_9AGAR</name>
<dbReference type="Proteomes" id="UP000308600">
    <property type="component" value="Unassembled WGS sequence"/>
</dbReference>
<keyword evidence="2" id="KW-1185">Reference proteome</keyword>
<accession>A0ACD3AQ67</accession>
<protein>
    <submittedName>
        <fullName evidence="1">Uncharacterized protein</fullName>
    </submittedName>
</protein>
<organism evidence="1 2">
    <name type="scientific">Pluteus cervinus</name>
    <dbReference type="NCBI Taxonomy" id="181527"/>
    <lineage>
        <taxon>Eukaryota</taxon>
        <taxon>Fungi</taxon>
        <taxon>Dikarya</taxon>
        <taxon>Basidiomycota</taxon>
        <taxon>Agaricomycotina</taxon>
        <taxon>Agaricomycetes</taxon>
        <taxon>Agaricomycetidae</taxon>
        <taxon>Agaricales</taxon>
        <taxon>Pluteineae</taxon>
        <taxon>Pluteaceae</taxon>
        <taxon>Pluteus</taxon>
    </lineage>
</organism>
<gene>
    <name evidence="1" type="ORF">BDN72DRAFT_899278</name>
</gene>